<proteinExistence type="predicted"/>
<protein>
    <recommendedName>
        <fullName evidence="4">DUF2892 domain-containing protein</fullName>
    </recommendedName>
</protein>
<evidence type="ECO:0000313" key="2">
    <source>
        <dbReference type="EMBL" id="KAB1631222.1"/>
    </source>
</evidence>
<sequence length="115" mass="11665">MSGGACATTPGERIGRGVVAIITAAFAINVWPNLWCVIPAGLCTLCLAVGAITGWCPTSLFQRTPAEPEPNGLGIPEARGLLTFDPTDAPASPDASAAADAPAPSSPHEIDRTRG</sequence>
<evidence type="ECO:0000313" key="3">
    <source>
        <dbReference type="Proteomes" id="UP000481339"/>
    </source>
</evidence>
<name>A0A7C8FHS1_9MICO</name>
<dbReference type="Proteomes" id="UP000481339">
    <property type="component" value="Unassembled WGS sequence"/>
</dbReference>
<feature type="region of interest" description="Disordered" evidence="1">
    <location>
        <begin position="66"/>
        <end position="115"/>
    </location>
</feature>
<organism evidence="2 3">
    <name type="scientific">Pseudoclavibacter caeni</name>
    <dbReference type="NCBI Taxonomy" id="908846"/>
    <lineage>
        <taxon>Bacteria</taxon>
        <taxon>Bacillati</taxon>
        <taxon>Actinomycetota</taxon>
        <taxon>Actinomycetes</taxon>
        <taxon>Micrococcales</taxon>
        <taxon>Microbacteriaceae</taxon>
        <taxon>Pseudoclavibacter</taxon>
    </lineage>
</organism>
<dbReference type="EMBL" id="WBKA01000008">
    <property type="protein sequence ID" value="KAB1631222.1"/>
    <property type="molecule type" value="Genomic_DNA"/>
</dbReference>
<dbReference type="OrthoDB" id="5006825at2"/>
<reference evidence="2 3" key="1">
    <citation type="submission" date="2019-09" db="EMBL/GenBank/DDBJ databases">
        <title>Phylogeny of genus Pseudoclavibacter and closely related genus.</title>
        <authorList>
            <person name="Li Y."/>
        </authorList>
    </citation>
    <scope>NUCLEOTIDE SEQUENCE [LARGE SCALE GENOMIC DNA]</scope>
    <source>
        <strain evidence="2 3">JCM 16921</strain>
    </source>
</reference>
<evidence type="ECO:0008006" key="4">
    <source>
        <dbReference type="Google" id="ProtNLM"/>
    </source>
</evidence>
<gene>
    <name evidence="2" type="ORF">F8O02_08435</name>
</gene>
<evidence type="ECO:0000256" key="1">
    <source>
        <dbReference type="SAM" id="MobiDB-lite"/>
    </source>
</evidence>
<accession>A0A7C8FHS1</accession>
<comment type="caution">
    <text evidence="2">The sequence shown here is derived from an EMBL/GenBank/DDBJ whole genome shotgun (WGS) entry which is preliminary data.</text>
</comment>
<feature type="compositionally biased region" description="Low complexity" evidence="1">
    <location>
        <begin position="85"/>
        <end position="107"/>
    </location>
</feature>
<dbReference type="RefSeq" id="WP_158036807.1">
    <property type="nucleotide sequence ID" value="NZ_BAAAZV010000001.1"/>
</dbReference>
<dbReference type="AlphaFoldDB" id="A0A7C8FHS1"/>
<keyword evidence="3" id="KW-1185">Reference proteome</keyword>